<dbReference type="Proteomes" id="UP000051491">
    <property type="component" value="Unassembled WGS sequence"/>
</dbReference>
<dbReference type="STRING" id="89059.LAC1533_0537"/>
<sequence length="161" mass="18167">MWNKIMQIAVNKFVEEITNENYEIKQVEATKSEFAKKKTKLVDQMITNFVQVTNDDKLVQSRLLLKTKGEPIIISLESGVINLPFENVKQVDNFFDQQEDEVPAVVNLIVKAPAINASGLRIDQICSVTELGQAPEEFGEKITARVQELLDTIEENSASKK</sequence>
<dbReference type="RefSeq" id="WP_270775345.1">
    <property type="nucleotide sequence ID" value="NZ_JAQERZ010000011.1"/>
</dbReference>
<dbReference type="EMBL" id="JQBK01000006">
    <property type="protein sequence ID" value="KRN87221.1"/>
    <property type="molecule type" value="Genomic_DNA"/>
</dbReference>
<evidence type="ECO:0000313" key="2">
    <source>
        <dbReference type="Proteomes" id="UP000051491"/>
    </source>
</evidence>
<comment type="caution">
    <text evidence="1">The sequence shown here is derived from an EMBL/GenBank/DDBJ whole genome shotgun (WGS) entry which is preliminary data.</text>
</comment>
<protein>
    <submittedName>
        <fullName evidence="1">Uncharacterized protein</fullName>
    </submittedName>
</protein>
<evidence type="ECO:0000313" key="1">
    <source>
        <dbReference type="EMBL" id="KRN87221.1"/>
    </source>
</evidence>
<proteinExistence type="predicted"/>
<gene>
    <name evidence="1" type="ORF">IV43_GL001757</name>
</gene>
<dbReference type="PATRIC" id="fig|89059.3.peg.1873"/>
<dbReference type="AlphaFoldDB" id="A0A0R2KI58"/>
<name>A0A0R2KI58_9LACO</name>
<accession>A0A0R2KI58</accession>
<reference evidence="1 2" key="1">
    <citation type="journal article" date="2015" name="Genome Announc.">
        <title>Expanding the biotechnology potential of lactobacilli through comparative genomics of 213 strains and associated genera.</title>
        <authorList>
            <person name="Sun Z."/>
            <person name="Harris H.M."/>
            <person name="McCann A."/>
            <person name="Guo C."/>
            <person name="Argimon S."/>
            <person name="Zhang W."/>
            <person name="Yang X."/>
            <person name="Jeffery I.B."/>
            <person name="Cooney J.C."/>
            <person name="Kagawa T.F."/>
            <person name="Liu W."/>
            <person name="Song Y."/>
            <person name="Salvetti E."/>
            <person name="Wrobel A."/>
            <person name="Rasinkangas P."/>
            <person name="Parkhill J."/>
            <person name="Rea M.C."/>
            <person name="O'Sullivan O."/>
            <person name="Ritari J."/>
            <person name="Douillard F.P."/>
            <person name="Paul Ross R."/>
            <person name="Yang R."/>
            <person name="Briner A.E."/>
            <person name="Felis G.E."/>
            <person name="de Vos W.M."/>
            <person name="Barrangou R."/>
            <person name="Klaenhammer T.R."/>
            <person name="Caufield P.W."/>
            <person name="Cui Y."/>
            <person name="Zhang H."/>
            <person name="O'Toole P.W."/>
        </authorList>
    </citation>
    <scope>NUCLEOTIDE SEQUENCE [LARGE SCALE GENOMIC DNA]</scope>
    <source>
        <strain evidence="1 2">DSM 15353</strain>
    </source>
</reference>
<organism evidence="1 2">
    <name type="scientific">Ligilactobacillus acidipiscis</name>
    <dbReference type="NCBI Taxonomy" id="89059"/>
    <lineage>
        <taxon>Bacteria</taxon>
        <taxon>Bacillati</taxon>
        <taxon>Bacillota</taxon>
        <taxon>Bacilli</taxon>
        <taxon>Lactobacillales</taxon>
        <taxon>Lactobacillaceae</taxon>
        <taxon>Ligilactobacillus</taxon>
    </lineage>
</organism>